<comment type="caution">
    <text evidence="2">The sequence shown here is derived from an EMBL/GenBank/DDBJ whole genome shotgun (WGS) entry which is preliminary data.</text>
</comment>
<gene>
    <name evidence="2" type="ORF">ENSA7_21810</name>
</gene>
<dbReference type="Pfam" id="PF09969">
    <property type="entry name" value="DUF2203"/>
    <property type="match status" value="1"/>
</dbReference>
<evidence type="ECO:0000313" key="2">
    <source>
        <dbReference type="EMBL" id="PRQ08209.1"/>
    </source>
</evidence>
<protein>
    <submittedName>
        <fullName evidence="2">Uncharacterized protein</fullName>
    </submittedName>
</protein>
<reference evidence="2 3" key="1">
    <citation type="submission" date="2018-03" db="EMBL/GenBank/DDBJ databases">
        <title>Draft Genome Sequences of the Obligatory Marine Myxobacteria Enhygromyxa salina SWB007.</title>
        <authorList>
            <person name="Poehlein A."/>
            <person name="Moghaddam J.A."/>
            <person name="Harms H."/>
            <person name="Alanjari M."/>
            <person name="Koenig G.M."/>
            <person name="Daniel R."/>
            <person name="Schaeberle T.F."/>
        </authorList>
    </citation>
    <scope>NUCLEOTIDE SEQUENCE [LARGE SCALE GENOMIC DNA]</scope>
    <source>
        <strain evidence="2 3">SWB007</strain>
    </source>
</reference>
<dbReference type="InterPro" id="IPR018699">
    <property type="entry name" value="DUF2203"/>
</dbReference>
<sequence>MGQALQLHGHLRKAISRLSDNGHEINWALLRGEEQLAAPDEDEPNSDEGSDALERARMIYLALRESVAQIEALGAEVKGVMDGLVDFRSWRDGTHEVLLCFKLGEAEISSFHGVDDGFDGRRPIAGHRFSAEFEGETETEPEPDDAEPDDAEPEPGDKRAQASDGAERQRVANPQRQ</sequence>
<dbReference type="Proteomes" id="UP000238823">
    <property type="component" value="Unassembled WGS sequence"/>
</dbReference>
<name>A0A2S9YT36_9BACT</name>
<accession>A0A2S9YT36</accession>
<feature type="compositionally biased region" description="Acidic residues" evidence="1">
    <location>
        <begin position="133"/>
        <end position="154"/>
    </location>
</feature>
<feature type="region of interest" description="Disordered" evidence="1">
    <location>
        <begin position="116"/>
        <end position="177"/>
    </location>
</feature>
<dbReference type="AlphaFoldDB" id="A0A2S9YT36"/>
<evidence type="ECO:0000313" key="3">
    <source>
        <dbReference type="Proteomes" id="UP000238823"/>
    </source>
</evidence>
<proteinExistence type="predicted"/>
<dbReference type="EMBL" id="PVNL01000044">
    <property type="protein sequence ID" value="PRQ08209.1"/>
    <property type="molecule type" value="Genomic_DNA"/>
</dbReference>
<organism evidence="2 3">
    <name type="scientific">Enhygromyxa salina</name>
    <dbReference type="NCBI Taxonomy" id="215803"/>
    <lineage>
        <taxon>Bacteria</taxon>
        <taxon>Pseudomonadati</taxon>
        <taxon>Myxococcota</taxon>
        <taxon>Polyangia</taxon>
        <taxon>Nannocystales</taxon>
        <taxon>Nannocystaceae</taxon>
        <taxon>Enhygromyxa</taxon>
    </lineage>
</organism>
<feature type="compositionally biased region" description="Basic and acidic residues" evidence="1">
    <location>
        <begin position="155"/>
        <end position="170"/>
    </location>
</feature>
<evidence type="ECO:0000256" key="1">
    <source>
        <dbReference type="SAM" id="MobiDB-lite"/>
    </source>
</evidence>